<name>A0A086PD96_SPHHM</name>
<dbReference type="InterPro" id="IPR033932">
    <property type="entry name" value="YtcJ-like"/>
</dbReference>
<dbReference type="EMBL" id="JFZA02000004">
    <property type="protein sequence ID" value="KFG91364.1"/>
    <property type="molecule type" value="Genomic_DNA"/>
</dbReference>
<dbReference type="Gene3D" id="2.30.40.10">
    <property type="entry name" value="Urease, subunit C, domain 1"/>
    <property type="match status" value="1"/>
</dbReference>
<dbReference type="PANTHER" id="PTHR22642:SF2">
    <property type="entry name" value="PROTEIN LONG AFTER FAR-RED 3"/>
    <property type="match status" value="1"/>
</dbReference>
<dbReference type="Pfam" id="PF07969">
    <property type="entry name" value="Amidohydro_3"/>
    <property type="match status" value="1"/>
</dbReference>
<feature type="chain" id="PRO_5001813380" evidence="1">
    <location>
        <begin position="20"/>
        <end position="582"/>
    </location>
</feature>
<dbReference type="SUPFAM" id="SSF51556">
    <property type="entry name" value="Metallo-dependent hydrolases"/>
    <property type="match status" value="1"/>
</dbReference>
<comment type="caution">
    <text evidence="3">The sequence shown here is derived from an EMBL/GenBank/DDBJ whole genome shotgun (WGS) entry which is preliminary data.</text>
</comment>
<dbReference type="InterPro" id="IPR011059">
    <property type="entry name" value="Metal-dep_hydrolase_composite"/>
</dbReference>
<organism evidence="3 4">
    <name type="scientific">Sphingobium herbicidovorans (strain ATCC 700291 / DSM 11019 / CCUG 56400 / KCTC 2939 / LMG 18315 / NBRC 16415 / MH)</name>
    <name type="common">Sphingomonas herbicidovorans</name>
    <dbReference type="NCBI Taxonomy" id="1219045"/>
    <lineage>
        <taxon>Bacteria</taxon>
        <taxon>Pseudomonadati</taxon>
        <taxon>Pseudomonadota</taxon>
        <taxon>Alphaproteobacteria</taxon>
        <taxon>Sphingomonadales</taxon>
        <taxon>Sphingomonadaceae</taxon>
        <taxon>Sphingobium</taxon>
    </lineage>
</organism>
<dbReference type="Gene3D" id="3.20.20.140">
    <property type="entry name" value="Metal-dependent hydrolases"/>
    <property type="match status" value="1"/>
</dbReference>
<feature type="domain" description="Amidohydrolase 3" evidence="2">
    <location>
        <begin position="77"/>
        <end position="579"/>
    </location>
</feature>
<dbReference type="STRING" id="76947.GCA_002080435_01932"/>
<dbReference type="eggNOG" id="COG1574">
    <property type="taxonomic scope" value="Bacteria"/>
</dbReference>
<dbReference type="PANTHER" id="PTHR22642">
    <property type="entry name" value="IMIDAZOLONEPROPIONASE"/>
    <property type="match status" value="1"/>
</dbReference>
<dbReference type="GO" id="GO:0016810">
    <property type="term" value="F:hydrolase activity, acting on carbon-nitrogen (but not peptide) bonds"/>
    <property type="evidence" value="ECO:0007669"/>
    <property type="project" value="InterPro"/>
</dbReference>
<keyword evidence="4" id="KW-1185">Reference proteome</keyword>
<keyword evidence="1" id="KW-0732">Signal</keyword>
<feature type="signal peptide" evidence="1">
    <location>
        <begin position="1"/>
        <end position="19"/>
    </location>
</feature>
<reference evidence="3" key="1">
    <citation type="submission" date="2014-08" db="EMBL/GenBank/DDBJ databases">
        <title>Draft genome sequences of Sphingobium herbicidovorans.</title>
        <authorList>
            <person name="Gan H.M."/>
            <person name="Gan H.Y."/>
            <person name="Savka M.A."/>
        </authorList>
    </citation>
    <scope>NUCLEOTIDE SEQUENCE [LARGE SCALE GENOMIC DNA]</scope>
    <source>
        <strain evidence="3">NBRC 16415</strain>
    </source>
</reference>
<dbReference type="SUPFAM" id="SSF51338">
    <property type="entry name" value="Composite domain of metallo-dependent hydrolases"/>
    <property type="match status" value="1"/>
</dbReference>
<dbReference type="PATRIC" id="fig|1219045.3.peg.870"/>
<evidence type="ECO:0000313" key="3">
    <source>
        <dbReference type="EMBL" id="KFG91364.1"/>
    </source>
</evidence>
<dbReference type="OrthoDB" id="9811399at2"/>
<evidence type="ECO:0000313" key="4">
    <source>
        <dbReference type="Proteomes" id="UP000024284"/>
    </source>
</evidence>
<dbReference type="CDD" id="cd01300">
    <property type="entry name" value="YtcJ_like"/>
    <property type="match status" value="1"/>
</dbReference>
<gene>
    <name evidence="3" type="ORF">BV98_000857</name>
</gene>
<protein>
    <submittedName>
        <fullName evidence="3">Amidohydrolase 3</fullName>
    </submittedName>
</protein>
<dbReference type="InterPro" id="IPR032466">
    <property type="entry name" value="Metal_Hydrolase"/>
</dbReference>
<dbReference type="InterPro" id="IPR013108">
    <property type="entry name" value="Amidohydro_3"/>
</dbReference>
<dbReference type="Proteomes" id="UP000024284">
    <property type="component" value="Unassembled WGS sequence"/>
</dbReference>
<dbReference type="Gene3D" id="3.10.310.70">
    <property type="match status" value="1"/>
</dbReference>
<proteinExistence type="predicted"/>
<evidence type="ECO:0000256" key="1">
    <source>
        <dbReference type="SAM" id="SignalP"/>
    </source>
</evidence>
<evidence type="ECO:0000259" key="2">
    <source>
        <dbReference type="Pfam" id="PF07969"/>
    </source>
</evidence>
<dbReference type="AlphaFoldDB" id="A0A086PD96"/>
<sequence>MKNAILTAPVILASLFTSAAGAAVAREAPADLILRNGSVYLVEPEGKWAEAVAVRDGKIAAVGTNRQVDRLKGRATKIIDLKRRMVMPGIVDNHVHVAAAAFELQTYTCNFSAYGDLEALLANIRKCAAETKPGDWILGESWGSGLYGRLSDATALKMLDEASGDHPVLLRNDSIHDRWVNSKALALAGITKDTPDPKSGKIGRDPKTGELNGLMLERAGELVERVVPAMNANPTVEAEADALAVGIRFLNSQGITGFNDAGVTHSPGTFSDVRAYRLLDKRGGLTAHVALSMLVDPDGPALDEIYADRAETNSALLNMNFAKIMVDGVMVSHTAEFIDPYLPDEAHGSDFRGMTKISGERLTRLVKELDRRGVSVKMHVAGDGAVRMALDAIAAARNANGTNGPIHTLAHAGYIADSDIARLPALNAAVDASPTVWYPGPILTGTEAVIGQKRANRFWPFKTFAENGVVVAGGTDWKTLPGEFSSLWDGMQGMVTRRNPRGAAPGALWPEQAIDVATMIRFYTINSARAMGADARIGSIKVGKDADLVVLDQNLFNISPDRIAATKVDMTLFGGKTVYERK</sequence>
<accession>A0A086PD96</accession>